<dbReference type="PANTHER" id="PTHR36565">
    <property type="entry name" value="UPF0332 PROTEIN TM_1000"/>
    <property type="match status" value="1"/>
</dbReference>
<evidence type="ECO:0000313" key="3">
    <source>
        <dbReference type="EMBL" id="CAA9497085.1"/>
    </source>
</evidence>
<comment type="similarity">
    <text evidence="1">Belongs to the UPF0332 family.</text>
</comment>
<evidence type="ECO:0000256" key="1">
    <source>
        <dbReference type="ARBA" id="ARBA00038248"/>
    </source>
</evidence>
<dbReference type="PANTHER" id="PTHR36565:SF1">
    <property type="entry name" value="UPF0332 PROTEIN TM_1000"/>
    <property type="match status" value="1"/>
</dbReference>
<sequence length="132" mass="14866">MSEVYALLDKAARSFDASEMLLNSGDVDFAASRSYYGYFYVAGALLLHEGHSFSRHGQVIAQYGRIFAKTDRMERRFHRAFMQAFSIRTAADYSTSPGLEAETVGDWTREGRAFQEAALRYLAQTEVEDTAP</sequence>
<dbReference type="AlphaFoldDB" id="A0A6J4SFI8"/>
<name>A0A6J4SFI8_9ACTN</name>
<protein>
    <recommendedName>
        <fullName evidence="2">HEPN domain-containing protein</fullName>
    </recommendedName>
</protein>
<dbReference type="InterPro" id="IPR007842">
    <property type="entry name" value="HEPN_dom"/>
</dbReference>
<proteinExistence type="inferred from homology"/>
<evidence type="ECO:0000259" key="2">
    <source>
        <dbReference type="Pfam" id="PF05168"/>
    </source>
</evidence>
<gene>
    <name evidence="3" type="ORF">AVDCRST_MAG25-3698</name>
</gene>
<feature type="domain" description="HEPN" evidence="2">
    <location>
        <begin position="6"/>
        <end position="102"/>
    </location>
</feature>
<dbReference type="InterPro" id="IPR052226">
    <property type="entry name" value="UPF0332_toxin"/>
</dbReference>
<dbReference type="Pfam" id="PF05168">
    <property type="entry name" value="HEPN"/>
    <property type="match status" value="1"/>
</dbReference>
<accession>A0A6J4SFI8</accession>
<dbReference type="Gene3D" id="1.20.120.330">
    <property type="entry name" value="Nucleotidyltransferases domain 2"/>
    <property type="match status" value="1"/>
</dbReference>
<dbReference type="EMBL" id="CADCVI010000254">
    <property type="protein sequence ID" value="CAA9497085.1"/>
    <property type="molecule type" value="Genomic_DNA"/>
</dbReference>
<reference evidence="3" key="1">
    <citation type="submission" date="2020-02" db="EMBL/GenBank/DDBJ databases">
        <authorList>
            <person name="Meier V. D."/>
        </authorList>
    </citation>
    <scope>NUCLEOTIDE SEQUENCE</scope>
    <source>
        <strain evidence="3">AVDCRST_MAG25</strain>
    </source>
</reference>
<organism evidence="3">
    <name type="scientific">uncultured Rubrobacteraceae bacterium</name>
    <dbReference type="NCBI Taxonomy" id="349277"/>
    <lineage>
        <taxon>Bacteria</taxon>
        <taxon>Bacillati</taxon>
        <taxon>Actinomycetota</taxon>
        <taxon>Rubrobacteria</taxon>
        <taxon>Rubrobacterales</taxon>
        <taxon>Rubrobacteraceae</taxon>
        <taxon>environmental samples</taxon>
    </lineage>
</organism>